<evidence type="ECO:0000313" key="3">
    <source>
        <dbReference type="Proteomes" id="UP001231189"/>
    </source>
</evidence>
<proteinExistence type="predicted"/>
<dbReference type="InterPro" id="IPR001810">
    <property type="entry name" value="F-box_dom"/>
</dbReference>
<dbReference type="AlphaFoldDB" id="A0AAD8RI21"/>
<dbReference type="InterPro" id="IPR036047">
    <property type="entry name" value="F-box-like_dom_sf"/>
</dbReference>
<protein>
    <recommendedName>
        <fullName evidence="1">F-box domain-containing protein</fullName>
    </recommendedName>
</protein>
<dbReference type="InterPro" id="IPR056016">
    <property type="entry name" value="DUF7595"/>
</dbReference>
<comment type="caution">
    <text evidence="2">The sequence shown here is derived from an EMBL/GenBank/DDBJ whole genome shotgun (WGS) entry which is preliminary data.</text>
</comment>
<dbReference type="SUPFAM" id="SSF81383">
    <property type="entry name" value="F-box domain"/>
    <property type="match status" value="1"/>
</dbReference>
<feature type="domain" description="F-box" evidence="1">
    <location>
        <begin position="14"/>
        <end position="55"/>
    </location>
</feature>
<dbReference type="EMBL" id="JAUUTY010000005">
    <property type="protein sequence ID" value="KAK1626376.1"/>
    <property type="molecule type" value="Genomic_DNA"/>
</dbReference>
<evidence type="ECO:0000313" key="2">
    <source>
        <dbReference type="EMBL" id="KAK1626376.1"/>
    </source>
</evidence>
<reference evidence="2" key="1">
    <citation type="submission" date="2023-07" db="EMBL/GenBank/DDBJ databases">
        <title>A chromosome-level genome assembly of Lolium multiflorum.</title>
        <authorList>
            <person name="Chen Y."/>
            <person name="Copetti D."/>
            <person name="Kolliker R."/>
            <person name="Studer B."/>
        </authorList>
    </citation>
    <scope>NUCLEOTIDE SEQUENCE</scope>
    <source>
        <strain evidence="2">02402/16</strain>
        <tissue evidence="2">Leaf</tissue>
    </source>
</reference>
<dbReference type="Gene3D" id="1.20.1280.50">
    <property type="match status" value="1"/>
</dbReference>
<dbReference type="PANTHER" id="PTHR35828">
    <property type="entry name" value="OS08G0203800 PROTEIN-RELATED"/>
    <property type="match status" value="1"/>
</dbReference>
<dbReference type="Pfam" id="PF12937">
    <property type="entry name" value="F-box-like"/>
    <property type="match status" value="1"/>
</dbReference>
<dbReference type="SMART" id="SM00256">
    <property type="entry name" value="FBOX"/>
    <property type="match status" value="1"/>
</dbReference>
<dbReference type="PANTHER" id="PTHR35828:SF24">
    <property type="entry name" value="F-BOX DOMAIN-CONTAINING PROTEIN"/>
    <property type="match status" value="1"/>
</dbReference>
<dbReference type="Pfam" id="PF24523">
    <property type="entry name" value="DUF7595"/>
    <property type="match status" value="1"/>
</dbReference>
<name>A0AAD8RI21_LOLMU</name>
<evidence type="ECO:0000259" key="1">
    <source>
        <dbReference type="SMART" id="SM00256"/>
    </source>
</evidence>
<gene>
    <name evidence="2" type="ORF">QYE76_000691</name>
</gene>
<accession>A0AAD8RI21</accession>
<dbReference type="Proteomes" id="UP001231189">
    <property type="component" value="Unassembled WGS sequence"/>
</dbReference>
<keyword evidence="3" id="KW-1185">Reference proteome</keyword>
<sequence length="393" mass="43592">MAEPADAPPRLPHLPADIFMEILSRVGDAVTVVRCGATCKAWRRLILEPSFLSRCRAGPSLFLLGFFFRDTSPKRSRRRRYLGRPTRFLRIGRPHSVFQLSHFLPNAAGLSGFDAVASGGHGLLALRRVKGYSCDSIRICVCNPMAGTSTFLPPLPNIPFRDLESLEFLDADGSSFRLLASTNIYMEHAHPPEILLRVFSSQTGQWGMAVTAQLPDNMKVLYIPPVVHHGDIHWICYNRAHPFAVDAVLAVRPGQTEASACRIDLPLHAGINRHNAWRALRLYSSALGCLSLVSVDKPVISIWNHQDDGTGGKSWALHKTVYLMSDDFALWRPSVAALCDQSGSLFLTHADGGLFMVNLETGMMSKVCDAFCDKYQCPYMPDLRSCLGAMKYF</sequence>
<organism evidence="2 3">
    <name type="scientific">Lolium multiflorum</name>
    <name type="common">Italian ryegrass</name>
    <name type="synonym">Lolium perenne subsp. multiflorum</name>
    <dbReference type="NCBI Taxonomy" id="4521"/>
    <lineage>
        <taxon>Eukaryota</taxon>
        <taxon>Viridiplantae</taxon>
        <taxon>Streptophyta</taxon>
        <taxon>Embryophyta</taxon>
        <taxon>Tracheophyta</taxon>
        <taxon>Spermatophyta</taxon>
        <taxon>Magnoliopsida</taxon>
        <taxon>Liliopsida</taxon>
        <taxon>Poales</taxon>
        <taxon>Poaceae</taxon>
        <taxon>BOP clade</taxon>
        <taxon>Pooideae</taxon>
        <taxon>Poodae</taxon>
        <taxon>Poeae</taxon>
        <taxon>Poeae Chloroplast Group 2 (Poeae type)</taxon>
        <taxon>Loliodinae</taxon>
        <taxon>Loliinae</taxon>
        <taxon>Lolium</taxon>
    </lineage>
</organism>